<comment type="caution">
    <text evidence="1">The sequence shown here is derived from an EMBL/GenBank/DDBJ whole genome shotgun (WGS) entry which is preliminary data.</text>
</comment>
<evidence type="ECO:0000313" key="1">
    <source>
        <dbReference type="EMBL" id="PQJ96445.1"/>
    </source>
</evidence>
<gene>
    <name evidence="1" type="ORF">CXB77_06150</name>
</gene>
<name>A0A2S7XRV6_9GAMM</name>
<evidence type="ECO:0000313" key="2">
    <source>
        <dbReference type="Proteomes" id="UP000239936"/>
    </source>
</evidence>
<accession>A0A2S7XRV6</accession>
<protein>
    <submittedName>
        <fullName evidence="1">Uncharacterized protein</fullName>
    </submittedName>
</protein>
<organism evidence="1 2">
    <name type="scientific">Chromatium okenii</name>
    <dbReference type="NCBI Taxonomy" id="61644"/>
    <lineage>
        <taxon>Bacteria</taxon>
        <taxon>Pseudomonadati</taxon>
        <taxon>Pseudomonadota</taxon>
        <taxon>Gammaproteobacteria</taxon>
        <taxon>Chromatiales</taxon>
        <taxon>Chromatiaceae</taxon>
        <taxon>Chromatium</taxon>
    </lineage>
</organism>
<dbReference type="Proteomes" id="UP000239936">
    <property type="component" value="Unassembled WGS sequence"/>
</dbReference>
<proteinExistence type="predicted"/>
<sequence>MCAGGDAAVIKLSVVSQFTRIFRSESWMTNDPSASRVPIFRASLDAPEKTGKNASACAFQTIAHGFLRSYSVGLLSV</sequence>
<keyword evidence="2" id="KW-1185">Reference proteome</keyword>
<dbReference type="EMBL" id="PPGH01000034">
    <property type="protein sequence ID" value="PQJ96445.1"/>
    <property type="molecule type" value="Genomic_DNA"/>
</dbReference>
<dbReference type="AlphaFoldDB" id="A0A2S7XRV6"/>
<reference evidence="1 2" key="1">
    <citation type="submission" date="2018-01" db="EMBL/GenBank/DDBJ databases">
        <title>The complete genome sequence of Chromatium okenii LaCa, a purple sulfur bacterium with a turbulent life.</title>
        <authorList>
            <person name="Luedin S.M."/>
            <person name="Liechti N."/>
            <person name="Storelli N."/>
            <person name="Danza F."/>
            <person name="Wittwer M."/>
            <person name="Pothier J.F."/>
            <person name="Tonolla M.A."/>
        </authorList>
    </citation>
    <scope>NUCLEOTIDE SEQUENCE [LARGE SCALE GENOMIC DNA]</scope>
    <source>
        <strain evidence="1 2">LaCa</strain>
    </source>
</reference>